<dbReference type="EMBL" id="JACOFX010000009">
    <property type="protein sequence ID" value="MBC3909305.1"/>
    <property type="molecule type" value="Genomic_DNA"/>
</dbReference>
<dbReference type="Proteomes" id="UP000646911">
    <property type="component" value="Unassembled WGS sequence"/>
</dbReference>
<sequence>MTVSILQPAFSAETCPRREASSLLSVEVFDGTPEELAILKPEETGRRSGYWALAYIYDQNRPVTVLCKYADGYIERVDLAQRVSKCNYQINKKNQVSFQCK</sequence>
<dbReference type="InterPro" id="IPR049973">
    <property type="entry name" value="STY0301-like"/>
</dbReference>
<organism evidence="1 2">
    <name type="scientific">Undibacterium umbellatum</name>
    <dbReference type="NCBI Taxonomy" id="2762300"/>
    <lineage>
        <taxon>Bacteria</taxon>
        <taxon>Pseudomonadati</taxon>
        <taxon>Pseudomonadota</taxon>
        <taxon>Betaproteobacteria</taxon>
        <taxon>Burkholderiales</taxon>
        <taxon>Oxalobacteraceae</taxon>
        <taxon>Undibacterium</taxon>
    </lineage>
</organism>
<protein>
    <submittedName>
        <fullName evidence="1">Uncharacterized protein</fullName>
    </submittedName>
</protein>
<dbReference type="NCBIfam" id="NF042415">
    <property type="entry name" value="STY0301_fam"/>
    <property type="match status" value="1"/>
</dbReference>
<gene>
    <name evidence="1" type="ORF">H8L47_17240</name>
</gene>
<evidence type="ECO:0000313" key="1">
    <source>
        <dbReference type="EMBL" id="MBC3909305.1"/>
    </source>
</evidence>
<reference evidence="1 2" key="1">
    <citation type="submission" date="2020-08" db="EMBL/GenBank/DDBJ databases">
        <title>Novel species isolated from subtropical streams in China.</title>
        <authorList>
            <person name="Lu H."/>
        </authorList>
    </citation>
    <scope>NUCLEOTIDE SEQUENCE [LARGE SCALE GENOMIC DNA]</scope>
    <source>
        <strain evidence="1 2">NL8W</strain>
    </source>
</reference>
<keyword evidence="2" id="KW-1185">Reference proteome</keyword>
<accession>A0ABR6ZC26</accession>
<name>A0ABR6ZC26_9BURK</name>
<comment type="caution">
    <text evidence="1">The sequence shown here is derived from an EMBL/GenBank/DDBJ whole genome shotgun (WGS) entry which is preliminary data.</text>
</comment>
<evidence type="ECO:0000313" key="2">
    <source>
        <dbReference type="Proteomes" id="UP000646911"/>
    </source>
</evidence>
<proteinExistence type="predicted"/>